<keyword evidence="2" id="KW-1185">Reference proteome</keyword>
<name>A0A1H3IPQ8_EUBBA</name>
<evidence type="ECO:0000313" key="1">
    <source>
        <dbReference type="EMBL" id="SDY29681.1"/>
    </source>
</evidence>
<dbReference type="EMBL" id="FNOU01000024">
    <property type="protein sequence ID" value="SDY29681.1"/>
    <property type="molecule type" value="Genomic_DNA"/>
</dbReference>
<accession>A0A1H3IPQ8</accession>
<sequence>MDGHEAWVYKCLECKHSYKRKNDAETMYCRLRKPGCRFEPWVSKEKRMNNKNEK</sequence>
<reference evidence="2" key="1">
    <citation type="submission" date="2016-10" db="EMBL/GenBank/DDBJ databases">
        <authorList>
            <person name="Varghese N."/>
            <person name="Submissions S."/>
        </authorList>
    </citation>
    <scope>NUCLEOTIDE SEQUENCE [LARGE SCALE GENOMIC DNA]</scope>
    <source>
        <strain evidence="2">VPI 5359</strain>
    </source>
</reference>
<dbReference type="STRING" id="1528.SAMN04488579_12434"/>
<protein>
    <submittedName>
        <fullName evidence="1">Uncharacterized protein</fullName>
    </submittedName>
</protein>
<organism evidence="1 2">
    <name type="scientific">Eubacterium barkeri</name>
    <name type="common">Clostridium barkeri</name>
    <dbReference type="NCBI Taxonomy" id="1528"/>
    <lineage>
        <taxon>Bacteria</taxon>
        <taxon>Bacillati</taxon>
        <taxon>Bacillota</taxon>
        <taxon>Clostridia</taxon>
        <taxon>Eubacteriales</taxon>
        <taxon>Eubacteriaceae</taxon>
        <taxon>Eubacterium</taxon>
    </lineage>
</organism>
<dbReference type="Proteomes" id="UP000199652">
    <property type="component" value="Unassembled WGS sequence"/>
</dbReference>
<evidence type="ECO:0000313" key="2">
    <source>
        <dbReference type="Proteomes" id="UP000199652"/>
    </source>
</evidence>
<proteinExistence type="predicted"/>
<gene>
    <name evidence="1" type="ORF">SAMN04488579_12434</name>
</gene>
<dbReference type="AlphaFoldDB" id="A0A1H3IPQ8"/>